<keyword evidence="5" id="KW-1185">Reference proteome</keyword>
<dbReference type="Pfam" id="PF09118">
    <property type="entry name" value="GO-like_E_set"/>
    <property type="match status" value="1"/>
</dbReference>
<dbReference type="EMBL" id="JABBJJ010000001">
    <property type="protein sequence ID" value="NMO13259.1"/>
    <property type="molecule type" value="Genomic_DNA"/>
</dbReference>
<dbReference type="Gene3D" id="2.60.40.10">
    <property type="entry name" value="Immunoglobulins"/>
    <property type="match status" value="1"/>
</dbReference>
<accession>A0A848L3Q3</accession>
<dbReference type="InterPro" id="IPR011043">
    <property type="entry name" value="Gal_Oxase/kelch_b-propeller"/>
</dbReference>
<organism evidence="4 5">
    <name type="scientific">Pyxidicoccus fallax</name>
    <dbReference type="NCBI Taxonomy" id="394095"/>
    <lineage>
        <taxon>Bacteria</taxon>
        <taxon>Pseudomonadati</taxon>
        <taxon>Myxococcota</taxon>
        <taxon>Myxococcia</taxon>
        <taxon>Myxococcales</taxon>
        <taxon>Cystobacterineae</taxon>
        <taxon>Myxococcaceae</taxon>
        <taxon>Pyxidicoccus</taxon>
    </lineage>
</organism>
<name>A0A848L3Q3_9BACT</name>
<evidence type="ECO:0000256" key="1">
    <source>
        <dbReference type="ARBA" id="ARBA00022729"/>
    </source>
</evidence>
<dbReference type="Pfam" id="PF07250">
    <property type="entry name" value="Glyoxal_oxid_N"/>
    <property type="match status" value="1"/>
</dbReference>
<sequence length="485" mass="52250">MQWRPVFPRSWGLAVWLVGFAVLASSARAQGPAEVGQWSSVMSWPISATHTSLQPDGRVMFFGEFDEGNLPPRRWDPVTNTVTALPHPGYNIFCAGHSYLADGKLLVTGGHVTSNVGLNDASLFDPFTASWIRLPDMNAGRWYPTNTTLSNGDVLVVSGDMNGSGNVNTLPQRFLASSRTWRNMTTARLALPLYPKMFLAPSGRLFYAGPSRASRWLSTAGTGTWSSGPSSNFGTRSYGPAVYLDARVYIIGGGDPPTATTEVIDLDADAPSWSYVSSMTIRRRQHNATLLPDGTVLVTGGSSGSGFDNASTPVFHAEVYDPTANRWTRLASNTVYRGYHATAVLLPDGRVLSAGGRNRRSAEVFSPPYLFKGARPTLGSAPETVMPGTTFTVTTPDAARITKVTLIALGSVTHTFDENQRLLTLPFSRGTDSLTVTAPTFNSRAPVGYYHLFLVNDAGVPSVGRSIRILRRPTVAAGALQDEEP</sequence>
<dbReference type="InterPro" id="IPR014756">
    <property type="entry name" value="Ig_E-set"/>
</dbReference>
<dbReference type="InterPro" id="IPR037293">
    <property type="entry name" value="Gal_Oxidase_central_sf"/>
</dbReference>
<feature type="domain" description="Galactose oxidase-like Early set" evidence="3">
    <location>
        <begin position="375"/>
        <end position="469"/>
    </location>
</feature>
<dbReference type="SUPFAM" id="SSF50965">
    <property type="entry name" value="Galactose oxidase, central domain"/>
    <property type="match status" value="1"/>
</dbReference>
<dbReference type="InterPro" id="IPR009880">
    <property type="entry name" value="Glyoxal_oxidase_N"/>
</dbReference>
<dbReference type="SMART" id="SM00612">
    <property type="entry name" value="Kelch"/>
    <property type="match status" value="3"/>
</dbReference>
<dbReference type="SUPFAM" id="SSF81296">
    <property type="entry name" value="E set domains"/>
    <property type="match status" value="1"/>
</dbReference>
<gene>
    <name evidence="4" type="ORF">HG543_00015</name>
</gene>
<dbReference type="InterPro" id="IPR015202">
    <property type="entry name" value="GO-like_E_set"/>
</dbReference>
<dbReference type="CDD" id="cd02851">
    <property type="entry name" value="E_set_GO_C"/>
    <property type="match status" value="1"/>
</dbReference>
<comment type="caution">
    <text evidence="4">The sequence shown here is derived from an EMBL/GenBank/DDBJ whole genome shotgun (WGS) entry which is preliminary data.</text>
</comment>
<dbReference type="Proteomes" id="UP000518300">
    <property type="component" value="Unassembled WGS sequence"/>
</dbReference>
<feature type="domain" description="Glyoxal oxidase N-terminal" evidence="2">
    <location>
        <begin position="263"/>
        <end position="358"/>
    </location>
</feature>
<dbReference type="PANTHER" id="PTHR32208">
    <property type="entry name" value="SECRETED PROTEIN-RELATED"/>
    <property type="match status" value="1"/>
</dbReference>
<keyword evidence="1" id="KW-0732">Signal</keyword>
<reference evidence="4 5" key="1">
    <citation type="submission" date="2020-04" db="EMBL/GenBank/DDBJ databases">
        <title>Draft genome of Pyxidicoccus fallax type strain.</title>
        <authorList>
            <person name="Whitworth D.E."/>
        </authorList>
    </citation>
    <scope>NUCLEOTIDE SEQUENCE [LARGE SCALE GENOMIC DNA]</scope>
    <source>
        <strain evidence="4 5">DSM 14698</strain>
    </source>
</reference>
<evidence type="ECO:0000313" key="5">
    <source>
        <dbReference type="Proteomes" id="UP000518300"/>
    </source>
</evidence>
<dbReference type="AlphaFoldDB" id="A0A848L3Q3"/>
<dbReference type="PANTHER" id="PTHR32208:SF21">
    <property type="entry name" value="LOW QUALITY PROTEIN: ALDEHYDE OXIDASE GLOX-LIKE"/>
    <property type="match status" value="1"/>
</dbReference>
<dbReference type="Gene3D" id="2.130.10.80">
    <property type="entry name" value="Galactose oxidase/kelch, beta-propeller"/>
    <property type="match status" value="1"/>
</dbReference>
<dbReference type="InterPro" id="IPR006652">
    <property type="entry name" value="Kelch_1"/>
</dbReference>
<protein>
    <submittedName>
        <fullName evidence="4">DUF1929 domain-containing protein</fullName>
    </submittedName>
</protein>
<dbReference type="RefSeq" id="WP_169342541.1">
    <property type="nucleotide sequence ID" value="NZ_JABBJJ010000001.1"/>
</dbReference>
<dbReference type="InterPro" id="IPR013783">
    <property type="entry name" value="Ig-like_fold"/>
</dbReference>
<proteinExistence type="predicted"/>
<evidence type="ECO:0000313" key="4">
    <source>
        <dbReference type="EMBL" id="NMO13259.1"/>
    </source>
</evidence>
<evidence type="ECO:0000259" key="3">
    <source>
        <dbReference type="Pfam" id="PF09118"/>
    </source>
</evidence>
<evidence type="ECO:0000259" key="2">
    <source>
        <dbReference type="Pfam" id="PF07250"/>
    </source>
</evidence>